<dbReference type="AlphaFoldDB" id="A0A382TAD7"/>
<evidence type="ECO:0000256" key="3">
    <source>
        <dbReference type="SAM" id="MobiDB-lite"/>
    </source>
</evidence>
<protein>
    <recommendedName>
        <fullName evidence="4">Cytidyltransferase-like domain-containing protein</fullName>
    </recommendedName>
</protein>
<dbReference type="InterPro" id="IPR014729">
    <property type="entry name" value="Rossmann-like_a/b/a_fold"/>
</dbReference>
<reference evidence="5" key="1">
    <citation type="submission" date="2018-05" db="EMBL/GenBank/DDBJ databases">
        <authorList>
            <person name="Lanie J.A."/>
            <person name="Ng W.-L."/>
            <person name="Kazmierczak K.M."/>
            <person name="Andrzejewski T.M."/>
            <person name="Davidsen T.M."/>
            <person name="Wayne K.J."/>
            <person name="Tettelin H."/>
            <person name="Glass J.I."/>
            <person name="Rusch D."/>
            <person name="Podicherti R."/>
            <person name="Tsui H.-C.T."/>
            <person name="Winkler M.E."/>
        </authorList>
    </citation>
    <scope>NUCLEOTIDE SEQUENCE</scope>
</reference>
<dbReference type="PANTHER" id="PTHR40732:SF1">
    <property type="entry name" value="GTP-DEPENDENT DEPHOSPHO-COA KINASE"/>
    <property type="match status" value="1"/>
</dbReference>
<dbReference type="GO" id="GO:0005525">
    <property type="term" value="F:GTP binding"/>
    <property type="evidence" value="ECO:0007669"/>
    <property type="project" value="UniProtKB-KW"/>
</dbReference>
<dbReference type="EMBL" id="UINC01135127">
    <property type="protein sequence ID" value="SVD19094.1"/>
    <property type="molecule type" value="Genomic_DNA"/>
</dbReference>
<dbReference type="InterPro" id="IPR007164">
    <property type="entry name" value="GTP-dep_dephospho-CoA_kin"/>
</dbReference>
<dbReference type="InterPro" id="IPR004821">
    <property type="entry name" value="Cyt_trans-like"/>
</dbReference>
<evidence type="ECO:0000256" key="1">
    <source>
        <dbReference type="ARBA" id="ARBA00022741"/>
    </source>
</evidence>
<organism evidence="5">
    <name type="scientific">marine metagenome</name>
    <dbReference type="NCBI Taxonomy" id="408172"/>
    <lineage>
        <taxon>unclassified sequences</taxon>
        <taxon>metagenomes</taxon>
        <taxon>ecological metagenomes</taxon>
    </lineage>
</organism>
<name>A0A382TAD7_9ZZZZ</name>
<dbReference type="NCBIfam" id="TIGR00125">
    <property type="entry name" value="cyt_tran_rel"/>
    <property type="match status" value="1"/>
</dbReference>
<keyword evidence="1" id="KW-0547">Nucleotide-binding</keyword>
<dbReference type="GO" id="GO:0015937">
    <property type="term" value="P:coenzyme A biosynthetic process"/>
    <property type="evidence" value="ECO:0007669"/>
    <property type="project" value="InterPro"/>
</dbReference>
<keyword evidence="2" id="KW-0342">GTP-binding</keyword>
<feature type="non-terminal residue" evidence="5">
    <location>
        <position position="277"/>
    </location>
</feature>
<dbReference type="Pfam" id="PF01467">
    <property type="entry name" value="CTP_transf_like"/>
    <property type="match status" value="1"/>
</dbReference>
<evidence type="ECO:0000313" key="5">
    <source>
        <dbReference type="EMBL" id="SVD19094.1"/>
    </source>
</evidence>
<gene>
    <name evidence="5" type="ORF">METZ01_LOCUS371948</name>
</gene>
<proteinExistence type="predicted"/>
<dbReference type="Pfam" id="PF04019">
    <property type="entry name" value="DUF359"/>
    <property type="match status" value="1"/>
</dbReference>
<dbReference type="GO" id="GO:0016301">
    <property type="term" value="F:kinase activity"/>
    <property type="evidence" value="ECO:0007669"/>
    <property type="project" value="InterPro"/>
</dbReference>
<feature type="compositionally biased region" description="Basic and acidic residues" evidence="3">
    <location>
        <begin position="45"/>
        <end position="64"/>
    </location>
</feature>
<sequence length="277" mass="29817">MSATLCLVGGTFDCFHAGHQALLEAALSCDSVEVWVTSDAIASEKDPRIKSQSERQKDISDWAGDRSLSTHSLEDSWGPAPTRGDVTHIVCTPETLENCDQINQMRIEGGLTPLEIVEVPHVLAEDGESISSSRIRQGSINREGVLWIRESDLERAVHLPTSLDSELKEPMGTLYPGPEDTPEVAIQAAVEAIPPSSPCLIAVGDVTVNALLETGWVPDLGVVDGQTKRTPWDGEIDMTSFVGHLSCENPAGQLTPDLFESTDLALDFTFSEQGGPV</sequence>
<dbReference type="SUPFAM" id="SSF52374">
    <property type="entry name" value="Nucleotidylyl transferase"/>
    <property type="match status" value="1"/>
</dbReference>
<feature type="region of interest" description="Disordered" evidence="3">
    <location>
        <begin position="45"/>
        <end position="84"/>
    </location>
</feature>
<dbReference type="PANTHER" id="PTHR40732">
    <property type="entry name" value="UPF0218 PROTEIN TK1697"/>
    <property type="match status" value="1"/>
</dbReference>
<feature type="domain" description="Cytidyltransferase-like" evidence="4">
    <location>
        <begin position="7"/>
        <end position="137"/>
    </location>
</feature>
<accession>A0A382TAD7</accession>
<dbReference type="Gene3D" id="3.40.50.620">
    <property type="entry name" value="HUPs"/>
    <property type="match status" value="1"/>
</dbReference>
<evidence type="ECO:0000256" key="2">
    <source>
        <dbReference type="ARBA" id="ARBA00023134"/>
    </source>
</evidence>
<evidence type="ECO:0000259" key="4">
    <source>
        <dbReference type="Pfam" id="PF01467"/>
    </source>
</evidence>
<dbReference type="NCBIfam" id="NF001985">
    <property type="entry name" value="PRK00777.1"/>
    <property type="match status" value="1"/>
</dbReference>